<evidence type="ECO:0000313" key="2">
    <source>
        <dbReference type="Proteomes" id="UP000838308"/>
    </source>
</evidence>
<dbReference type="Gene3D" id="3.80.10.10">
    <property type="entry name" value="Ribonuclease Inhibitor"/>
    <property type="match status" value="1"/>
</dbReference>
<reference evidence="1" key="1">
    <citation type="submission" date="2022-04" db="EMBL/GenBank/DDBJ databases">
        <authorList>
            <person name="Criscuolo A."/>
        </authorList>
    </citation>
    <scope>NUCLEOTIDE SEQUENCE</scope>
    <source>
        <strain evidence="1">CIP111895</strain>
    </source>
</reference>
<protein>
    <recommendedName>
        <fullName evidence="3">Internalin</fullName>
    </recommendedName>
</protein>
<evidence type="ECO:0000313" key="1">
    <source>
        <dbReference type="EMBL" id="CAH2713892.1"/>
    </source>
</evidence>
<proteinExistence type="predicted"/>
<accession>A0ABN8KLE7</accession>
<dbReference type="SUPFAM" id="SSF52058">
    <property type="entry name" value="L domain-like"/>
    <property type="match status" value="1"/>
</dbReference>
<organism evidence="1 2">
    <name type="scientific">Neobacillus rhizosphaerae</name>
    <dbReference type="NCBI Taxonomy" id="2880965"/>
    <lineage>
        <taxon>Bacteria</taxon>
        <taxon>Bacillati</taxon>
        <taxon>Bacillota</taxon>
        <taxon>Bacilli</taxon>
        <taxon>Bacillales</taxon>
        <taxon>Bacillaceae</taxon>
        <taxon>Neobacillus</taxon>
    </lineage>
</organism>
<name>A0ABN8KLE7_9BACI</name>
<dbReference type="RefSeq" id="WP_248734233.1">
    <property type="nucleotide sequence ID" value="NZ_CALBWS010000004.1"/>
</dbReference>
<comment type="caution">
    <text evidence="1">The sequence shown here is derived from an EMBL/GenBank/DDBJ whole genome shotgun (WGS) entry which is preliminary data.</text>
</comment>
<sequence length="263" mass="30829">MLLFPTGKQPKFTKDLKQLEETLKEIAIQGKTENLELLKDFPDIETVWVYTVNQREFDLIINSINPKTLYIYEMRVEDLSALEQLENVEKIYLRWNPKAIKLWDMSKNTSLKYLSIEDFKRLNQIDPIESCRSLEELNLAGGIWTTLNIDTLAPIEHLQKLRILGLSNIKLKDESLEPISHLKGLLELEISNQFPTEDFAMLSVELPHTKCDYFQPYVKLDDPIDGKDVMVIGKRKPFLNSSADIKRIEKYEEQFEAFQRKYK</sequence>
<keyword evidence="2" id="KW-1185">Reference proteome</keyword>
<dbReference type="Proteomes" id="UP000838308">
    <property type="component" value="Unassembled WGS sequence"/>
</dbReference>
<dbReference type="EMBL" id="CALBWS010000004">
    <property type="protein sequence ID" value="CAH2713892.1"/>
    <property type="molecule type" value="Genomic_DNA"/>
</dbReference>
<evidence type="ECO:0008006" key="3">
    <source>
        <dbReference type="Google" id="ProtNLM"/>
    </source>
</evidence>
<dbReference type="InterPro" id="IPR032675">
    <property type="entry name" value="LRR_dom_sf"/>
</dbReference>
<gene>
    <name evidence="1" type="ORF">BACCIP111895_01046</name>
</gene>